<dbReference type="InterPro" id="IPR033764">
    <property type="entry name" value="Sdr_B"/>
</dbReference>
<evidence type="ECO:0000256" key="2">
    <source>
        <dbReference type="ARBA" id="ARBA00022525"/>
    </source>
</evidence>
<comment type="subcellular location">
    <subcellularLocation>
        <location evidence="1">Secreted</location>
    </subcellularLocation>
</comment>
<dbReference type="Proteomes" id="UP000580474">
    <property type="component" value="Unassembled WGS sequence"/>
</dbReference>
<name>A0A840NMY7_9PSEU</name>
<evidence type="ECO:0000256" key="4">
    <source>
        <dbReference type="SAM" id="SignalP"/>
    </source>
</evidence>
<proteinExistence type="predicted"/>
<dbReference type="SUPFAM" id="SSF117074">
    <property type="entry name" value="Hypothetical protein PA1324"/>
    <property type="match status" value="1"/>
</dbReference>
<dbReference type="GO" id="GO:0005576">
    <property type="term" value="C:extracellular region"/>
    <property type="evidence" value="ECO:0007669"/>
    <property type="project" value="UniProtKB-SubCell"/>
</dbReference>
<comment type="caution">
    <text evidence="6">The sequence shown here is derived from an EMBL/GenBank/DDBJ whole genome shotgun (WGS) entry which is preliminary data.</text>
</comment>
<gene>
    <name evidence="6" type="ORF">BJ969_002705</name>
</gene>
<accession>A0A840NMY7</accession>
<dbReference type="Pfam" id="PF17210">
    <property type="entry name" value="SdrD_B"/>
    <property type="match status" value="1"/>
</dbReference>
<keyword evidence="2" id="KW-0964">Secreted</keyword>
<sequence>MRSVLAAAIAAPLLLAVTGVPAHAAEPTSTLSGSVFFDVNGDGVRQADEAGAAGFEVSFSPVSFPDDAATVVTDDDGHYRITGITAKGKYSLQLDGAGHVHTTPWAIGGSLGNGGVDLGHDFGIR</sequence>
<evidence type="ECO:0000256" key="3">
    <source>
        <dbReference type="ARBA" id="ARBA00022729"/>
    </source>
</evidence>
<dbReference type="AlphaFoldDB" id="A0A840NMY7"/>
<evidence type="ECO:0000256" key="1">
    <source>
        <dbReference type="ARBA" id="ARBA00004613"/>
    </source>
</evidence>
<organism evidence="6 7">
    <name type="scientific">Saccharopolyspora gloriosae</name>
    <dbReference type="NCBI Taxonomy" id="455344"/>
    <lineage>
        <taxon>Bacteria</taxon>
        <taxon>Bacillati</taxon>
        <taxon>Actinomycetota</taxon>
        <taxon>Actinomycetes</taxon>
        <taxon>Pseudonocardiales</taxon>
        <taxon>Pseudonocardiaceae</taxon>
        <taxon>Saccharopolyspora</taxon>
    </lineage>
</organism>
<evidence type="ECO:0000313" key="7">
    <source>
        <dbReference type="Proteomes" id="UP000580474"/>
    </source>
</evidence>
<dbReference type="EMBL" id="JACHIV010000001">
    <property type="protein sequence ID" value="MBB5069617.1"/>
    <property type="molecule type" value="Genomic_DNA"/>
</dbReference>
<dbReference type="Gene3D" id="2.60.40.10">
    <property type="entry name" value="Immunoglobulins"/>
    <property type="match status" value="1"/>
</dbReference>
<keyword evidence="3 4" id="KW-0732">Signal</keyword>
<dbReference type="GO" id="GO:0005975">
    <property type="term" value="P:carbohydrate metabolic process"/>
    <property type="evidence" value="ECO:0007669"/>
    <property type="project" value="UniProtKB-ARBA"/>
</dbReference>
<evidence type="ECO:0000259" key="5">
    <source>
        <dbReference type="Pfam" id="PF17210"/>
    </source>
</evidence>
<protein>
    <recommendedName>
        <fullName evidence="5">SD-repeat containing protein B domain-containing protein</fullName>
    </recommendedName>
</protein>
<dbReference type="InterPro" id="IPR013783">
    <property type="entry name" value="Ig-like_fold"/>
</dbReference>
<feature type="domain" description="SD-repeat containing protein B" evidence="5">
    <location>
        <begin position="33"/>
        <end position="104"/>
    </location>
</feature>
<dbReference type="RefSeq" id="WP_184479281.1">
    <property type="nucleotide sequence ID" value="NZ_JACHIV010000001.1"/>
</dbReference>
<keyword evidence="7" id="KW-1185">Reference proteome</keyword>
<evidence type="ECO:0000313" key="6">
    <source>
        <dbReference type="EMBL" id="MBB5069617.1"/>
    </source>
</evidence>
<reference evidence="6 7" key="1">
    <citation type="submission" date="2020-08" db="EMBL/GenBank/DDBJ databases">
        <title>Sequencing the genomes of 1000 actinobacteria strains.</title>
        <authorList>
            <person name="Klenk H.-P."/>
        </authorList>
    </citation>
    <scope>NUCLEOTIDE SEQUENCE [LARGE SCALE GENOMIC DNA]</scope>
    <source>
        <strain evidence="6 7">DSM 45582</strain>
    </source>
</reference>
<feature type="signal peptide" evidence="4">
    <location>
        <begin position="1"/>
        <end position="24"/>
    </location>
</feature>
<feature type="chain" id="PRO_5032946449" description="SD-repeat containing protein B domain-containing protein" evidence="4">
    <location>
        <begin position="25"/>
        <end position="125"/>
    </location>
</feature>